<proteinExistence type="predicted"/>
<gene>
    <name evidence="1" type="ORF">LSINAPIS_LOCUS2103</name>
</gene>
<sequence length="20" mass="2511">MKFKKIFAFRIHTRTPSLWC</sequence>
<dbReference type="Proteomes" id="UP000324832">
    <property type="component" value="Unassembled WGS sequence"/>
</dbReference>
<accession>A0A5E4PUY0</accession>
<organism evidence="1 2">
    <name type="scientific">Leptidea sinapis</name>
    <dbReference type="NCBI Taxonomy" id="189913"/>
    <lineage>
        <taxon>Eukaryota</taxon>
        <taxon>Metazoa</taxon>
        <taxon>Ecdysozoa</taxon>
        <taxon>Arthropoda</taxon>
        <taxon>Hexapoda</taxon>
        <taxon>Insecta</taxon>
        <taxon>Pterygota</taxon>
        <taxon>Neoptera</taxon>
        <taxon>Endopterygota</taxon>
        <taxon>Lepidoptera</taxon>
        <taxon>Glossata</taxon>
        <taxon>Ditrysia</taxon>
        <taxon>Papilionoidea</taxon>
        <taxon>Pieridae</taxon>
        <taxon>Dismorphiinae</taxon>
        <taxon>Leptidea</taxon>
    </lineage>
</organism>
<protein>
    <submittedName>
        <fullName evidence="1">Uncharacterized protein</fullName>
    </submittedName>
</protein>
<evidence type="ECO:0000313" key="1">
    <source>
        <dbReference type="EMBL" id="VVC88832.1"/>
    </source>
</evidence>
<dbReference type="EMBL" id="FZQP02000404">
    <property type="protein sequence ID" value="VVC88832.1"/>
    <property type="molecule type" value="Genomic_DNA"/>
</dbReference>
<name>A0A5E4PUY0_9NEOP</name>
<evidence type="ECO:0000313" key="2">
    <source>
        <dbReference type="Proteomes" id="UP000324832"/>
    </source>
</evidence>
<reference evidence="1 2" key="1">
    <citation type="submission" date="2017-07" db="EMBL/GenBank/DDBJ databases">
        <authorList>
            <person name="Talla V."/>
            <person name="Backstrom N."/>
        </authorList>
    </citation>
    <scope>NUCLEOTIDE SEQUENCE [LARGE SCALE GENOMIC DNA]</scope>
</reference>
<keyword evidence="2" id="KW-1185">Reference proteome</keyword>
<dbReference type="AlphaFoldDB" id="A0A5E4PUY0"/>